<accession>A0AAD9JB84</accession>
<dbReference type="Proteomes" id="UP001208570">
    <property type="component" value="Unassembled WGS sequence"/>
</dbReference>
<keyword evidence="1" id="KW-0472">Membrane</keyword>
<protein>
    <submittedName>
        <fullName evidence="2">Uncharacterized protein</fullName>
    </submittedName>
</protein>
<evidence type="ECO:0000313" key="3">
    <source>
        <dbReference type="Proteomes" id="UP001208570"/>
    </source>
</evidence>
<dbReference type="SUPFAM" id="SSF103473">
    <property type="entry name" value="MFS general substrate transporter"/>
    <property type="match status" value="1"/>
</dbReference>
<proteinExistence type="predicted"/>
<dbReference type="EMBL" id="JAODUP010000468">
    <property type="protein sequence ID" value="KAK2149090.1"/>
    <property type="molecule type" value="Genomic_DNA"/>
</dbReference>
<keyword evidence="1" id="KW-1133">Transmembrane helix</keyword>
<reference evidence="2" key="1">
    <citation type="journal article" date="2023" name="Mol. Biol. Evol.">
        <title>Third-Generation Sequencing Reveals the Adaptive Role of the Epigenome in Three Deep-Sea Polychaetes.</title>
        <authorList>
            <person name="Perez M."/>
            <person name="Aroh O."/>
            <person name="Sun Y."/>
            <person name="Lan Y."/>
            <person name="Juniper S.K."/>
            <person name="Young C.R."/>
            <person name="Angers B."/>
            <person name="Qian P.Y."/>
        </authorList>
    </citation>
    <scope>NUCLEOTIDE SEQUENCE</scope>
    <source>
        <strain evidence="2">P08H-3</strain>
    </source>
</reference>
<name>A0AAD9JB84_9ANNE</name>
<keyword evidence="3" id="KW-1185">Reference proteome</keyword>
<comment type="caution">
    <text evidence="2">The sequence shown here is derived from an EMBL/GenBank/DDBJ whole genome shotgun (WGS) entry which is preliminary data.</text>
</comment>
<dbReference type="AlphaFoldDB" id="A0AAD9JB84"/>
<evidence type="ECO:0000313" key="2">
    <source>
        <dbReference type="EMBL" id="KAK2149090.1"/>
    </source>
</evidence>
<organism evidence="2 3">
    <name type="scientific">Paralvinella palmiformis</name>
    <dbReference type="NCBI Taxonomy" id="53620"/>
    <lineage>
        <taxon>Eukaryota</taxon>
        <taxon>Metazoa</taxon>
        <taxon>Spiralia</taxon>
        <taxon>Lophotrochozoa</taxon>
        <taxon>Annelida</taxon>
        <taxon>Polychaeta</taxon>
        <taxon>Sedentaria</taxon>
        <taxon>Canalipalpata</taxon>
        <taxon>Terebellida</taxon>
        <taxon>Terebelliformia</taxon>
        <taxon>Alvinellidae</taxon>
        <taxon>Paralvinella</taxon>
    </lineage>
</organism>
<gene>
    <name evidence="2" type="ORF">LSH36_468g03018</name>
</gene>
<sequence>MVVKFEGRQAWLALLCSSLSYTLMAIPDGSYAILYDYLIDIYNANRTSIGWALSLYWISIYMAGKN</sequence>
<dbReference type="InterPro" id="IPR036259">
    <property type="entry name" value="MFS_trans_sf"/>
</dbReference>
<feature type="transmembrane region" description="Helical" evidence="1">
    <location>
        <begin position="48"/>
        <end position="64"/>
    </location>
</feature>
<keyword evidence="1" id="KW-0812">Transmembrane</keyword>
<evidence type="ECO:0000256" key="1">
    <source>
        <dbReference type="SAM" id="Phobius"/>
    </source>
</evidence>